<dbReference type="EMBL" id="MH029523">
    <property type="protein sequence ID" value="AVQ10226.1"/>
    <property type="molecule type" value="Genomic_DNA"/>
</dbReference>
<accession>A0A2R3UAI0</accession>
<evidence type="ECO:0000313" key="1">
    <source>
        <dbReference type="EMBL" id="AVQ10226.1"/>
    </source>
</evidence>
<protein>
    <submittedName>
        <fullName evidence="1">Replication protein VP4</fullName>
    </submittedName>
</protein>
<reference evidence="1" key="1">
    <citation type="submission" date="2018-03" db="EMBL/GenBank/DDBJ databases">
        <title>Twenty-four Novel Viral Genomes identified from the Dushanzi Mud Volcanic Sediment in Xinjiang, China.</title>
        <authorList>
            <person name="Han L."/>
        </authorList>
    </citation>
    <scope>NUCLEOTIDE SEQUENCE</scope>
</reference>
<proteinExistence type="predicted"/>
<organism evidence="1">
    <name type="scientific">Gokushovirinae environmental samples</name>
    <dbReference type="NCBI Taxonomy" id="1478972"/>
    <lineage>
        <taxon>Viruses</taxon>
        <taxon>Monodnaviria</taxon>
        <taxon>Sangervirae</taxon>
        <taxon>Phixviricota</taxon>
        <taxon>Malgrandaviricetes</taxon>
        <taxon>Petitvirales</taxon>
        <taxon>Microviridae</taxon>
        <taxon>environmental samples</taxon>
    </lineage>
</organism>
<name>A0A2R3UAI0_9VIRU</name>
<sequence>MSRKPGIANEWFEQYQSDVYKRETSYVLVRGHKIQPPRYYDKLHERAYPDHMENIKFNRQMAAHEHWRDHTPARLHVAETVQQRKTLSLARKLI</sequence>